<proteinExistence type="predicted"/>
<protein>
    <submittedName>
        <fullName evidence="1">Uncharacterized protein</fullName>
    </submittedName>
</protein>
<reference evidence="1" key="1">
    <citation type="submission" date="2016-08" db="EMBL/GenBank/DDBJ databases">
        <authorList>
            <person name="Seilhamer J.J."/>
        </authorList>
    </citation>
    <scope>NUCLEOTIDE SEQUENCE</scope>
    <source>
        <strain evidence="1">86</strain>
    </source>
</reference>
<dbReference type="RefSeq" id="WP_100081295.1">
    <property type="nucleotide sequence ID" value="NZ_LT608334.1"/>
</dbReference>
<accession>A0A212LCY1</accession>
<evidence type="ECO:0000313" key="1">
    <source>
        <dbReference type="EMBL" id="SCM75401.1"/>
    </source>
</evidence>
<dbReference type="AlphaFoldDB" id="A0A212LCY1"/>
<organism evidence="1">
    <name type="scientific">uncultured Pleomorphomonas sp</name>
    <dbReference type="NCBI Taxonomy" id="442121"/>
    <lineage>
        <taxon>Bacteria</taxon>
        <taxon>Pseudomonadati</taxon>
        <taxon>Pseudomonadota</taxon>
        <taxon>Alphaproteobacteria</taxon>
        <taxon>Hyphomicrobiales</taxon>
        <taxon>Pleomorphomonadaceae</taxon>
        <taxon>Pleomorphomonas</taxon>
        <taxon>environmental samples</taxon>
    </lineage>
</organism>
<gene>
    <name evidence="1" type="ORF">KL86PLE_20069</name>
</gene>
<dbReference type="EMBL" id="FMJD01000006">
    <property type="protein sequence ID" value="SCM75401.1"/>
    <property type="molecule type" value="Genomic_DNA"/>
</dbReference>
<name>A0A212LCY1_9HYPH</name>
<sequence length="116" mass="13536">MVNVHSQKDMYQANLNACYLAASEGFPHLSIAEIIEPPHGMMDAFLVRQIVMHMMVTQFCWPKKRLWIEEQRNRHALYHGLKVIDERLTSTKFEAHYQTIAYRALELLAAHIREAA</sequence>